<dbReference type="EMBL" id="MU266608">
    <property type="protein sequence ID" value="KAH7920051.1"/>
    <property type="molecule type" value="Genomic_DNA"/>
</dbReference>
<protein>
    <submittedName>
        <fullName evidence="1">Uncharacterized protein</fullName>
    </submittedName>
</protein>
<gene>
    <name evidence="1" type="ORF">BV22DRAFT_828332</name>
</gene>
<keyword evidence="2" id="KW-1185">Reference proteome</keyword>
<proteinExistence type="predicted"/>
<sequence length="481" mass="54881">MSDTDTRLDRLQSQSQESNRRIQPRSPIESLPFELFLKIFRLVYMQHRRKQLCWPPTQTDQTEWIPEDPTSRSIFPYAVASVCSWWRDILSTVPEYWTRIIIIIDKASPISASSCFEWSNNLPLDVVVTLGGPYDISPRSTRSEKAQVASAMNILHPHISRCKTIRFNVARSSSLPSLPENFHGFAPILHELELRCQSDDGECPTFDAVRRWDFFCPKLSNLLLNGANFGDAGALWLMDHAAHLRRLTISHYKASLYPHKRLSLRDLYIILTRAEAVHTLTLRDLEFDTDPVLPGERFSFAVESLSLEDIRGDDDDLPQLFSYVNNYPEQIEITRCAIDSPAYLPNSYVLRLNDTGASENLWRPLATWTGQLLTIQSCASFDDHLLGRMASGGTTGNEFMCPQLLELNIIRCPNFSVTALKHLVQTRREMAARTDSWDNDTDIIAMNFDIVSPLTALRVSGGPPLSAEDEEWFQRNILSFR</sequence>
<dbReference type="Proteomes" id="UP000790709">
    <property type="component" value="Unassembled WGS sequence"/>
</dbReference>
<comment type="caution">
    <text evidence="1">The sequence shown here is derived from an EMBL/GenBank/DDBJ whole genome shotgun (WGS) entry which is preliminary data.</text>
</comment>
<evidence type="ECO:0000313" key="2">
    <source>
        <dbReference type="Proteomes" id="UP000790709"/>
    </source>
</evidence>
<organism evidence="1 2">
    <name type="scientific">Leucogyrophana mollusca</name>
    <dbReference type="NCBI Taxonomy" id="85980"/>
    <lineage>
        <taxon>Eukaryota</taxon>
        <taxon>Fungi</taxon>
        <taxon>Dikarya</taxon>
        <taxon>Basidiomycota</taxon>
        <taxon>Agaricomycotina</taxon>
        <taxon>Agaricomycetes</taxon>
        <taxon>Agaricomycetidae</taxon>
        <taxon>Boletales</taxon>
        <taxon>Boletales incertae sedis</taxon>
        <taxon>Leucogyrophana</taxon>
    </lineage>
</organism>
<reference evidence="1" key="1">
    <citation type="journal article" date="2021" name="New Phytol.">
        <title>Evolutionary innovations through gain and loss of genes in the ectomycorrhizal Boletales.</title>
        <authorList>
            <person name="Wu G."/>
            <person name="Miyauchi S."/>
            <person name="Morin E."/>
            <person name="Kuo A."/>
            <person name="Drula E."/>
            <person name="Varga T."/>
            <person name="Kohler A."/>
            <person name="Feng B."/>
            <person name="Cao Y."/>
            <person name="Lipzen A."/>
            <person name="Daum C."/>
            <person name="Hundley H."/>
            <person name="Pangilinan J."/>
            <person name="Johnson J."/>
            <person name="Barry K."/>
            <person name="LaButti K."/>
            <person name="Ng V."/>
            <person name="Ahrendt S."/>
            <person name="Min B."/>
            <person name="Choi I.G."/>
            <person name="Park H."/>
            <person name="Plett J.M."/>
            <person name="Magnuson J."/>
            <person name="Spatafora J.W."/>
            <person name="Nagy L.G."/>
            <person name="Henrissat B."/>
            <person name="Grigoriev I.V."/>
            <person name="Yang Z.L."/>
            <person name="Xu J."/>
            <person name="Martin F.M."/>
        </authorList>
    </citation>
    <scope>NUCLEOTIDE SEQUENCE</scope>
    <source>
        <strain evidence="1">KUC20120723A-06</strain>
    </source>
</reference>
<accession>A0ACB8B2Y4</accession>
<name>A0ACB8B2Y4_9AGAM</name>
<evidence type="ECO:0000313" key="1">
    <source>
        <dbReference type="EMBL" id="KAH7920051.1"/>
    </source>
</evidence>